<dbReference type="AlphaFoldDB" id="A0A2T1LVY7"/>
<dbReference type="EMBL" id="PXOH01000017">
    <property type="protein sequence ID" value="PSF35810.1"/>
    <property type="molecule type" value="Genomic_DNA"/>
</dbReference>
<dbReference type="OrthoDB" id="102453at2"/>
<dbReference type="SUPFAM" id="SSF52540">
    <property type="entry name" value="P-loop containing nucleoside triphosphate hydrolases"/>
    <property type="match status" value="1"/>
</dbReference>
<keyword evidence="5" id="KW-1133">Transmembrane helix</keyword>
<keyword evidence="6" id="KW-0472">Membrane</keyword>
<evidence type="ECO:0000256" key="5">
    <source>
        <dbReference type="ARBA" id="ARBA00022989"/>
    </source>
</evidence>
<reference evidence="8 9" key="1">
    <citation type="submission" date="2018-03" db="EMBL/GenBank/DDBJ databases">
        <title>The ancient ancestry and fast evolution of plastids.</title>
        <authorList>
            <person name="Moore K.R."/>
            <person name="Magnabosco C."/>
            <person name="Momper L."/>
            <person name="Gold D.A."/>
            <person name="Bosak T."/>
            <person name="Fournier G.P."/>
        </authorList>
    </citation>
    <scope>NUCLEOTIDE SEQUENCE [LARGE SCALE GENOMIC DNA]</scope>
    <source>
        <strain evidence="8 9">CCALA 016</strain>
    </source>
</reference>
<comment type="similarity">
    <text evidence="2">Belongs to the VirD4/TraG family.</text>
</comment>
<dbReference type="PANTHER" id="PTHR37937:SF1">
    <property type="entry name" value="CONJUGATIVE TRANSFER: DNA TRANSPORT"/>
    <property type="match status" value="1"/>
</dbReference>
<feature type="region of interest" description="Disordered" evidence="7">
    <location>
        <begin position="1"/>
        <end position="29"/>
    </location>
</feature>
<accession>A0A2T1LVY7</accession>
<proteinExistence type="inferred from homology"/>
<dbReference type="GO" id="GO:0005886">
    <property type="term" value="C:plasma membrane"/>
    <property type="evidence" value="ECO:0007669"/>
    <property type="project" value="UniProtKB-SubCell"/>
</dbReference>
<dbReference type="Proteomes" id="UP000239001">
    <property type="component" value="Unassembled WGS sequence"/>
</dbReference>
<evidence type="ECO:0000313" key="9">
    <source>
        <dbReference type="Proteomes" id="UP000239001"/>
    </source>
</evidence>
<evidence type="ECO:0000256" key="1">
    <source>
        <dbReference type="ARBA" id="ARBA00004651"/>
    </source>
</evidence>
<evidence type="ECO:0000256" key="2">
    <source>
        <dbReference type="ARBA" id="ARBA00008806"/>
    </source>
</evidence>
<reference evidence="8 9" key="2">
    <citation type="submission" date="2018-03" db="EMBL/GenBank/DDBJ databases">
        <authorList>
            <person name="Keele B.F."/>
        </authorList>
    </citation>
    <scope>NUCLEOTIDE SEQUENCE [LARGE SCALE GENOMIC DNA]</scope>
    <source>
        <strain evidence="8 9">CCALA 016</strain>
    </source>
</reference>
<evidence type="ECO:0000256" key="4">
    <source>
        <dbReference type="ARBA" id="ARBA00022692"/>
    </source>
</evidence>
<organism evidence="8 9">
    <name type="scientific">Aphanothece hegewaldii CCALA 016</name>
    <dbReference type="NCBI Taxonomy" id="2107694"/>
    <lineage>
        <taxon>Bacteria</taxon>
        <taxon>Bacillati</taxon>
        <taxon>Cyanobacteriota</taxon>
        <taxon>Cyanophyceae</taxon>
        <taxon>Oscillatoriophycideae</taxon>
        <taxon>Chroococcales</taxon>
        <taxon>Aphanothecaceae</taxon>
        <taxon>Aphanothece</taxon>
    </lineage>
</organism>
<name>A0A2T1LVY7_9CHRO</name>
<feature type="compositionally biased region" description="Polar residues" evidence="7">
    <location>
        <begin position="8"/>
        <end position="29"/>
    </location>
</feature>
<keyword evidence="9" id="KW-1185">Reference proteome</keyword>
<dbReference type="PANTHER" id="PTHR37937">
    <property type="entry name" value="CONJUGATIVE TRANSFER: DNA TRANSPORT"/>
    <property type="match status" value="1"/>
</dbReference>
<dbReference type="Gene3D" id="3.40.50.300">
    <property type="entry name" value="P-loop containing nucleotide triphosphate hydrolases"/>
    <property type="match status" value="2"/>
</dbReference>
<protein>
    <submittedName>
        <fullName evidence="8">Transfer complex protein TrsK</fullName>
    </submittedName>
</protein>
<keyword evidence="4" id="KW-0812">Transmembrane</keyword>
<dbReference type="InterPro" id="IPR051539">
    <property type="entry name" value="T4SS-coupling_protein"/>
</dbReference>
<evidence type="ECO:0000313" key="8">
    <source>
        <dbReference type="EMBL" id="PSF35810.1"/>
    </source>
</evidence>
<evidence type="ECO:0000256" key="7">
    <source>
        <dbReference type="SAM" id="MobiDB-lite"/>
    </source>
</evidence>
<sequence length="598" mass="66907">MKKRKSKLTNQQILSQPLSPNSSDNTNGITQFLTEPTGLFLMGMLGLITTLKVFDSQGKKKNILAKARWGGEKEKRKALAVAMKQIEKRKRNPIALYLDRPRAISKTPLMLPDMNRGSVVVGSPGTGKTISSFLPMIYSGIDQEFPMVIYDFKYPDLTEQVVGLAAKRGYNIHIFAPGYKESKICNPLDFIDKENPSLMAAQFAEVLNRNFKGEDSKGEDQFFKKASDMLVKGILMLAKETDFPDLLTCDTLLGLSSLTDRLQFHQGKIRELTYRAFASLIASAGSEKTVAGIIASATNNFSSMMIPEILASLTGKTDLPIEVTGKTMIILGLDQEKRDVLTPILALILDLMIARNVRFKRKDPLLLFLDECPTLYLPRLPNWLNEFRSKGLCTILGIQNIVQMEHKYGKELTRAILGGCNTKIWYNPQDYESAKLLSDSLGNEEVKYKQRSRTTGGKGSTSISEQLQSRPLFSADECLRLQTGERIITSPGYQTSKEAYIPIRDQVVINDDCVVSPLFTKTLNESTDLWVSCQEKLSHQSSQQPIGDDYMRQRRLVLEEVYALPKDHQQGQGKGKGKNTIVDRVKQAKASSTDHIQT</sequence>
<evidence type="ECO:0000256" key="6">
    <source>
        <dbReference type="ARBA" id="ARBA00023136"/>
    </source>
</evidence>
<evidence type="ECO:0000256" key="3">
    <source>
        <dbReference type="ARBA" id="ARBA00022475"/>
    </source>
</evidence>
<keyword evidence="3" id="KW-1003">Cell membrane</keyword>
<dbReference type="InterPro" id="IPR003688">
    <property type="entry name" value="TraG/VirD4"/>
</dbReference>
<dbReference type="Pfam" id="PF02534">
    <property type="entry name" value="T4SS-DNA_transf"/>
    <property type="match status" value="1"/>
</dbReference>
<dbReference type="InterPro" id="IPR027417">
    <property type="entry name" value="P-loop_NTPase"/>
</dbReference>
<comment type="subcellular location">
    <subcellularLocation>
        <location evidence="1">Cell membrane</location>
        <topology evidence="1">Multi-pass membrane protein</topology>
    </subcellularLocation>
</comment>
<dbReference type="CDD" id="cd01127">
    <property type="entry name" value="TrwB_TraG_TraD_VirD4"/>
    <property type="match status" value="1"/>
</dbReference>
<comment type="caution">
    <text evidence="8">The sequence shown here is derived from an EMBL/GenBank/DDBJ whole genome shotgun (WGS) entry which is preliminary data.</text>
</comment>
<gene>
    <name evidence="8" type="ORF">C7H19_15405</name>
</gene>